<dbReference type="EMBL" id="JBBPBM010000019">
    <property type="protein sequence ID" value="KAK8554318.1"/>
    <property type="molecule type" value="Genomic_DNA"/>
</dbReference>
<organism evidence="1 2">
    <name type="scientific">Hibiscus sabdariffa</name>
    <name type="common">roselle</name>
    <dbReference type="NCBI Taxonomy" id="183260"/>
    <lineage>
        <taxon>Eukaryota</taxon>
        <taxon>Viridiplantae</taxon>
        <taxon>Streptophyta</taxon>
        <taxon>Embryophyta</taxon>
        <taxon>Tracheophyta</taxon>
        <taxon>Spermatophyta</taxon>
        <taxon>Magnoliopsida</taxon>
        <taxon>eudicotyledons</taxon>
        <taxon>Gunneridae</taxon>
        <taxon>Pentapetalae</taxon>
        <taxon>rosids</taxon>
        <taxon>malvids</taxon>
        <taxon>Malvales</taxon>
        <taxon>Malvaceae</taxon>
        <taxon>Malvoideae</taxon>
        <taxon>Hibiscus</taxon>
    </lineage>
</organism>
<name>A0ABR2E8I4_9ROSI</name>
<reference evidence="1 2" key="1">
    <citation type="journal article" date="2024" name="G3 (Bethesda)">
        <title>Genome assembly of Hibiscus sabdariffa L. provides insights into metabolisms of medicinal natural products.</title>
        <authorList>
            <person name="Kim T."/>
        </authorList>
    </citation>
    <scope>NUCLEOTIDE SEQUENCE [LARGE SCALE GENOMIC DNA]</scope>
    <source>
        <strain evidence="1">TK-2024</strain>
        <tissue evidence="1">Old leaves</tissue>
    </source>
</reference>
<gene>
    <name evidence="1" type="ORF">V6N12_031283</name>
</gene>
<dbReference type="Proteomes" id="UP001472677">
    <property type="component" value="Unassembled WGS sequence"/>
</dbReference>
<proteinExistence type="predicted"/>
<keyword evidence="2" id="KW-1185">Reference proteome</keyword>
<evidence type="ECO:0000313" key="1">
    <source>
        <dbReference type="EMBL" id="KAK8554318.1"/>
    </source>
</evidence>
<sequence>MVIGSGEWINVRTWSHKENTTKSLDEKLEAISNPTINAPYSATLLEALNPRERLYRYFFPDRSHNRTSSPTFSFLDNPLESIVFQGRDHSGSQSRRLGHTVGKGVLRGTSLWHRSRNMDDERMSIRDQMRWHNRKIFNGDFYDDYSFTDATHMSWHEDFHFTEAMKARMDAQCQEIEETSRN</sequence>
<accession>A0ABR2E8I4</accession>
<protein>
    <submittedName>
        <fullName evidence="1">Uncharacterized protein</fullName>
    </submittedName>
</protein>
<comment type="caution">
    <text evidence="1">The sequence shown here is derived from an EMBL/GenBank/DDBJ whole genome shotgun (WGS) entry which is preliminary data.</text>
</comment>
<evidence type="ECO:0000313" key="2">
    <source>
        <dbReference type="Proteomes" id="UP001472677"/>
    </source>
</evidence>